<dbReference type="InterPro" id="IPR029787">
    <property type="entry name" value="Nucleotide_cyclase"/>
</dbReference>
<dbReference type="GO" id="GO:0043709">
    <property type="term" value="P:cell adhesion involved in single-species biofilm formation"/>
    <property type="evidence" value="ECO:0007669"/>
    <property type="project" value="TreeGrafter"/>
</dbReference>
<proteinExistence type="predicted"/>
<dbReference type="Proteomes" id="UP000319941">
    <property type="component" value="Unassembled WGS sequence"/>
</dbReference>
<sequence>MLSVIRAWLRHEPRLLAVEHRRFYHGYLWIYLMLFGLFALWLPFFSMLQEPRLAFVSGIMVLLAVLGILLHRYHQLTLALSLMLSALTLMTWLSVYCFGHSAGYEYYFFIVMAGIHLAPLPGKVRVLATLVLFIAAVSALWVSPLHASDGYIAVWLMQSTNLFVVFLLMVTFLWRMLALTEHFERQYRQDASRDELTGLLNRRQVLRQAERWWRDAVPCSALMLDADHFKLVNDRHGHAVGDEVLRHLGRLLNATSRQGDCVGRVGGEEFLILLPRSGRAEAVSIAGRMRSLLASSPPMFAERPIPITVSIGVAVSHESDSLDDLLLLADRRLYHAKRTGRDRVVAGGEREEGASQDNLAEPGSKEHPGETPQANLAAPSSRHHALDGFSGGSVAG</sequence>
<dbReference type="OrthoDB" id="9759607at2"/>
<dbReference type="InterPro" id="IPR043128">
    <property type="entry name" value="Rev_trsase/Diguanyl_cyclase"/>
</dbReference>
<dbReference type="STRING" id="553385.GCA_000591415_03135"/>
<evidence type="ECO:0000313" key="7">
    <source>
        <dbReference type="EMBL" id="TVU72878.1"/>
    </source>
</evidence>
<dbReference type="EMBL" id="VNFH01000002">
    <property type="protein sequence ID" value="TVU72878.1"/>
    <property type="molecule type" value="Genomic_DNA"/>
</dbReference>
<dbReference type="GO" id="GO:0005886">
    <property type="term" value="C:plasma membrane"/>
    <property type="evidence" value="ECO:0007669"/>
    <property type="project" value="TreeGrafter"/>
</dbReference>
<dbReference type="PANTHER" id="PTHR45138:SF9">
    <property type="entry name" value="DIGUANYLATE CYCLASE DGCM-RELATED"/>
    <property type="match status" value="1"/>
</dbReference>
<dbReference type="FunFam" id="3.30.70.270:FF:000001">
    <property type="entry name" value="Diguanylate cyclase domain protein"/>
    <property type="match status" value="1"/>
</dbReference>
<feature type="transmembrane region" description="Helical" evidence="5">
    <location>
        <begin position="28"/>
        <end position="47"/>
    </location>
</feature>
<dbReference type="EC" id="2.7.7.65" evidence="2"/>
<evidence type="ECO:0000256" key="2">
    <source>
        <dbReference type="ARBA" id="ARBA00012528"/>
    </source>
</evidence>
<feature type="compositionally biased region" description="Basic and acidic residues" evidence="4">
    <location>
        <begin position="344"/>
        <end position="353"/>
    </location>
</feature>
<protein>
    <recommendedName>
        <fullName evidence="2">diguanylate cyclase</fullName>
        <ecNumber evidence="2">2.7.7.65</ecNumber>
    </recommendedName>
</protein>
<dbReference type="InterPro" id="IPR050469">
    <property type="entry name" value="Diguanylate_Cyclase"/>
</dbReference>
<evidence type="ECO:0000259" key="6">
    <source>
        <dbReference type="PROSITE" id="PS50887"/>
    </source>
</evidence>
<organism evidence="7 8">
    <name type="scientific">Cobetia crustatorum</name>
    <dbReference type="NCBI Taxonomy" id="553385"/>
    <lineage>
        <taxon>Bacteria</taxon>
        <taxon>Pseudomonadati</taxon>
        <taxon>Pseudomonadota</taxon>
        <taxon>Gammaproteobacteria</taxon>
        <taxon>Oceanospirillales</taxon>
        <taxon>Halomonadaceae</taxon>
        <taxon>Cobetia</taxon>
    </lineage>
</organism>
<dbReference type="SMART" id="SM00267">
    <property type="entry name" value="GGDEF"/>
    <property type="match status" value="1"/>
</dbReference>
<name>A0A558HUW0_9GAMM</name>
<evidence type="ECO:0000256" key="3">
    <source>
        <dbReference type="ARBA" id="ARBA00034247"/>
    </source>
</evidence>
<feature type="transmembrane region" description="Helical" evidence="5">
    <location>
        <begin position="53"/>
        <end position="71"/>
    </location>
</feature>
<comment type="cofactor">
    <cofactor evidence="1">
        <name>Mg(2+)</name>
        <dbReference type="ChEBI" id="CHEBI:18420"/>
    </cofactor>
</comment>
<comment type="caution">
    <text evidence="7">The sequence shown here is derived from an EMBL/GenBank/DDBJ whole genome shotgun (WGS) entry which is preliminary data.</text>
</comment>
<dbReference type="PANTHER" id="PTHR45138">
    <property type="entry name" value="REGULATORY COMPONENTS OF SENSORY TRANSDUCTION SYSTEM"/>
    <property type="match status" value="1"/>
</dbReference>
<keyword evidence="5" id="KW-0472">Membrane</keyword>
<evidence type="ECO:0000256" key="5">
    <source>
        <dbReference type="SAM" id="Phobius"/>
    </source>
</evidence>
<reference evidence="7 8" key="1">
    <citation type="submission" date="2019-07" db="EMBL/GenBank/DDBJ databases">
        <title>Diversity of Bacteria from Kongsfjorden, Arctic.</title>
        <authorList>
            <person name="Yu Y."/>
        </authorList>
    </citation>
    <scope>NUCLEOTIDE SEQUENCE [LARGE SCALE GENOMIC DNA]</scope>
    <source>
        <strain evidence="7 8">SM1923</strain>
    </source>
</reference>
<keyword evidence="8" id="KW-1185">Reference proteome</keyword>
<keyword evidence="5" id="KW-0812">Transmembrane</keyword>
<dbReference type="InterPro" id="IPR000160">
    <property type="entry name" value="GGDEF_dom"/>
</dbReference>
<feature type="domain" description="GGDEF" evidence="6">
    <location>
        <begin position="217"/>
        <end position="349"/>
    </location>
</feature>
<dbReference type="Gene3D" id="3.30.70.270">
    <property type="match status" value="1"/>
</dbReference>
<evidence type="ECO:0000256" key="4">
    <source>
        <dbReference type="SAM" id="MobiDB-lite"/>
    </source>
</evidence>
<accession>A0A558HUW0</accession>
<feature type="transmembrane region" description="Helical" evidence="5">
    <location>
        <begin position="127"/>
        <end position="146"/>
    </location>
</feature>
<dbReference type="GO" id="GO:1902201">
    <property type="term" value="P:negative regulation of bacterial-type flagellum-dependent cell motility"/>
    <property type="evidence" value="ECO:0007669"/>
    <property type="project" value="TreeGrafter"/>
</dbReference>
<feature type="region of interest" description="Disordered" evidence="4">
    <location>
        <begin position="344"/>
        <end position="396"/>
    </location>
</feature>
<dbReference type="AlphaFoldDB" id="A0A558HUW0"/>
<dbReference type="NCBIfam" id="TIGR00254">
    <property type="entry name" value="GGDEF"/>
    <property type="match status" value="1"/>
</dbReference>
<feature type="transmembrane region" description="Helical" evidence="5">
    <location>
        <begin position="152"/>
        <end position="178"/>
    </location>
</feature>
<dbReference type="Pfam" id="PF00990">
    <property type="entry name" value="GGDEF"/>
    <property type="match status" value="1"/>
</dbReference>
<gene>
    <name evidence="7" type="ORF">FQP86_04275</name>
</gene>
<evidence type="ECO:0000313" key="8">
    <source>
        <dbReference type="Proteomes" id="UP000319941"/>
    </source>
</evidence>
<dbReference type="PROSITE" id="PS50887">
    <property type="entry name" value="GGDEF"/>
    <property type="match status" value="1"/>
</dbReference>
<dbReference type="RefSeq" id="WP_024952952.1">
    <property type="nucleotide sequence ID" value="NZ_CAWOWR010000076.1"/>
</dbReference>
<evidence type="ECO:0000256" key="1">
    <source>
        <dbReference type="ARBA" id="ARBA00001946"/>
    </source>
</evidence>
<dbReference type="GO" id="GO:0052621">
    <property type="term" value="F:diguanylate cyclase activity"/>
    <property type="evidence" value="ECO:0007669"/>
    <property type="project" value="UniProtKB-EC"/>
</dbReference>
<comment type="catalytic activity">
    <reaction evidence="3">
        <text>2 GTP = 3',3'-c-di-GMP + 2 diphosphate</text>
        <dbReference type="Rhea" id="RHEA:24898"/>
        <dbReference type="ChEBI" id="CHEBI:33019"/>
        <dbReference type="ChEBI" id="CHEBI:37565"/>
        <dbReference type="ChEBI" id="CHEBI:58805"/>
        <dbReference type="EC" id="2.7.7.65"/>
    </reaction>
</comment>
<keyword evidence="5" id="KW-1133">Transmembrane helix</keyword>
<dbReference type="SUPFAM" id="SSF55073">
    <property type="entry name" value="Nucleotide cyclase"/>
    <property type="match status" value="1"/>
</dbReference>
<feature type="transmembrane region" description="Helical" evidence="5">
    <location>
        <begin position="78"/>
        <end position="98"/>
    </location>
</feature>
<dbReference type="CDD" id="cd01949">
    <property type="entry name" value="GGDEF"/>
    <property type="match status" value="1"/>
</dbReference>